<dbReference type="Proteomes" id="UP000039865">
    <property type="component" value="Unassembled WGS sequence"/>
</dbReference>
<proteinExistence type="predicted"/>
<keyword evidence="2" id="KW-1185">Reference proteome</keyword>
<name>A0A078AFK2_STYLE</name>
<reference evidence="1 2" key="1">
    <citation type="submission" date="2014-06" db="EMBL/GenBank/DDBJ databases">
        <authorList>
            <person name="Swart Estienne"/>
        </authorList>
    </citation>
    <scope>NUCLEOTIDE SEQUENCE [LARGE SCALE GENOMIC DNA]</scope>
    <source>
        <strain evidence="1 2">130c</strain>
    </source>
</reference>
<organism evidence="1 2">
    <name type="scientific">Stylonychia lemnae</name>
    <name type="common">Ciliate</name>
    <dbReference type="NCBI Taxonomy" id="5949"/>
    <lineage>
        <taxon>Eukaryota</taxon>
        <taxon>Sar</taxon>
        <taxon>Alveolata</taxon>
        <taxon>Ciliophora</taxon>
        <taxon>Intramacronucleata</taxon>
        <taxon>Spirotrichea</taxon>
        <taxon>Stichotrichia</taxon>
        <taxon>Sporadotrichida</taxon>
        <taxon>Oxytrichidae</taxon>
        <taxon>Stylonychinae</taxon>
        <taxon>Stylonychia</taxon>
    </lineage>
</organism>
<evidence type="ECO:0000313" key="2">
    <source>
        <dbReference type="Proteomes" id="UP000039865"/>
    </source>
</evidence>
<protein>
    <submittedName>
        <fullName evidence="1">Uncharacterized protein</fullName>
    </submittedName>
</protein>
<dbReference type="InParanoid" id="A0A078AFK2"/>
<evidence type="ECO:0000313" key="1">
    <source>
        <dbReference type="EMBL" id="CDW80990.1"/>
    </source>
</evidence>
<gene>
    <name evidence="1" type="primary">Contig1500.g1639</name>
    <name evidence="1" type="ORF">STYLEM_9996</name>
</gene>
<sequence length="292" mass="35061">MKIEEQGNHMSQNHAGSMYGAKKVWYCIIAQKTYQSTQKKRRSSPKNGFIKWQLLLKKWQQENVSLQKKDSKKKDAVIEEPKEDSNIKKSYILSKKISEIQGSWHFGCITDRLAIRRSCKKIIQQTRRKTNLQKKQNQIKEQSVKDEYVQNYLVELEQVMLHENDLMDIEDEMMMGKHLPCRELFDEKQYQLIPFIVKMSYLEKTNEKLKGYFKSYEEKITKISVRRKMPIKKQILQLVQQKHKLLYKSSQKYISRGQRFLESLYYGHILKVYTHLFDENRSKNEMSQMREA</sequence>
<dbReference type="AlphaFoldDB" id="A0A078AFK2"/>
<accession>A0A078AFK2</accession>
<dbReference type="EMBL" id="CCKQ01009496">
    <property type="protein sequence ID" value="CDW80990.1"/>
    <property type="molecule type" value="Genomic_DNA"/>
</dbReference>